<name>A0A316EK52_9BACT</name>
<keyword evidence="2" id="KW-1185">Reference proteome</keyword>
<dbReference type="EMBL" id="QGGO01000017">
    <property type="protein sequence ID" value="PWK23340.1"/>
    <property type="molecule type" value="Genomic_DNA"/>
</dbReference>
<dbReference type="Pfam" id="PF17963">
    <property type="entry name" value="Big_9"/>
    <property type="match status" value="1"/>
</dbReference>
<gene>
    <name evidence="1" type="ORF">LV89_03157</name>
</gene>
<sequence length="414" mass="46061">MFFVLCILASCDEIKQVPPPVIVNPTVETPLINTKIIYTQANNFVAFDTKDLLLKSQGFTSLKLEVLPRYGKISFSKTGLIMYKSDSAKAETSELLIYKTINTDPLKTKQDTLLIIVSPDLSKIPCNAGAIPDFYTVKVNTPTILNVLKNDRFCNSILDSTTLEIVEKPILGSASVQNNRVLYIPKTGLSADDVFLYRICTGGTTPKCMIAGVRIDVEGNVCKTFLMPDLLVINKTNTATQVIKVLDNDKLCDNYDKKSLKISAQPRYGKAIVNSNNEIEYTQTANKTAIDALEYSIADKDGKNPLRMIVEIYIKEVPVCKADAKNGEMEVSVNQAKEAEFEIPYSLYLTACVEVKDVNFESQPTFGTLRIEGKKILYKLKPSDGKEHNDQFKYIVNTANGETLKANFTVKIKK</sequence>
<organism evidence="1 2">
    <name type="scientific">Arcicella aurantiaca</name>
    <dbReference type="NCBI Taxonomy" id="591202"/>
    <lineage>
        <taxon>Bacteria</taxon>
        <taxon>Pseudomonadati</taxon>
        <taxon>Bacteroidota</taxon>
        <taxon>Cytophagia</taxon>
        <taxon>Cytophagales</taxon>
        <taxon>Flectobacillaceae</taxon>
        <taxon>Arcicella</taxon>
    </lineage>
</organism>
<dbReference type="AlphaFoldDB" id="A0A316EK52"/>
<evidence type="ECO:0000313" key="2">
    <source>
        <dbReference type="Proteomes" id="UP000245489"/>
    </source>
</evidence>
<evidence type="ECO:0000313" key="1">
    <source>
        <dbReference type="EMBL" id="PWK23340.1"/>
    </source>
</evidence>
<protein>
    <recommendedName>
        <fullName evidence="3">Tandem-95 repeat protein</fullName>
    </recommendedName>
</protein>
<reference evidence="1 2" key="1">
    <citation type="submission" date="2018-05" db="EMBL/GenBank/DDBJ databases">
        <title>Genomic Encyclopedia of Archaeal and Bacterial Type Strains, Phase II (KMG-II): from individual species to whole genera.</title>
        <authorList>
            <person name="Goeker M."/>
        </authorList>
    </citation>
    <scope>NUCLEOTIDE SEQUENCE [LARGE SCALE GENOMIC DNA]</scope>
    <source>
        <strain evidence="1 2">DSM 22214</strain>
    </source>
</reference>
<accession>A0A316EK52</accession>
<dbReference type="Proteomes" id="UP000245489">
    <property type="component" value="Unassembled WGS sequence"/>
</dbReference>
<proteinExistence type="predicted"/>
<comment type="caution">
    <text evidence="1">The sequence shown here is derived from an EMBL/GenBank/DDBJ whole genome shotgun (WGS) entry which is preliminary data.</text>
</comment>
<evidence type="ECO:0008006" key="3">
    <source>
        <dbReference type="Google" id="ProtNLM"/>
    </source>
</evidence>